<evidence type="ECO:0000259" key="3">
    <source>
        <dbReference type="Pfam" id="PF24860"/>
    </source>
</evidence>
<dbReference type="Gene3D" id="3.90.1670.10">
    <property type="entry name" value="FdhE-like domain"/>
    <property type="match status" value="1"/>
</dbReference>
<dbReference type="InterPro" id="IPR024064">
    <property type="entry name" value="FdhE-like_sf"/>
</dbReference>
<dbReference type="CDD" id="cd16341">
    <property type="entry name" value="FdhE"/>
    <property type="match status" value="1"/>
</dbReference>
<evidence type="ECO:0000256" key="1">
    <source>
        <dbReference type="ARBA" id="ARBA00022490"/>
    </source>
</evidence>
<dbReference type="EMBL" id="JAYJLD010000005">
    <property type="protein sequence ID" value="MEB3101026.1"/>
    <property type="molecule type" value="Genomic_DNA"/>
</dbReference>
<comment type="caution">
    <text evidence="4">The sequence shown here is derived from an EMBL/GenBank/DDBJ whole genome shotgun (WGS) entry which is preliminary data.</text>
</comment>
<accession>A0ABU5ZH79</accession>
<keyword evidence="1" id="KW-0963">Cytoplasm</keyword>
<evidence type="ECO:0000313" key="5">
    <source>
        <dbReference type="Proteomes" id="UP001310386"/>
    </source>
</evidence>
<evidence type="ECO:0000313" key="4">
    <source>
        <dbReference type="EMBL" id="MEB3101026.1"/>
    </source>
</evidence>
<reference evidence="4" key="1">
    <citation type="submission" date="2023-12" db="EMBL/GenBank/DDBJ databases">
        <title>Fervidustalea candida gen. nov., sp. nov., a novel member of the family Paenibacillaceae isolated from a geothermal area.</title>
        <authorList>
            <person name="Li W.-J."/>
            <person name="Jiao J.-Y."/>
            <person name="Chen Y."/>
        </authorList>
    </citation>
    <scope>NUCLEOTIDE SEQUENCE</scope>
    <source>
        <strain evidence="4">SYSU GA230002</strain>
    </source>
</reference>
<gene>
    <name evidence="4" type="ORF">VF724_05050</name>
</gene>
<dbReference type="Pfam" id="PF24860">
    <property type="entry name" value="FdhE_C"/>
    <property type="match status" value="1"/>
</dbReference>
<name>A0ABU5ZH79_9BACL</name>
<dbReference type="SUPFAM" id="SSF144020">
    <property type="entry name" value="FdhE-like"/>
    <property type="match status" value="1"/>
</dbReference>
<feature type="domain" description="FdhE central" evidence="2">
    <location>
        <begin position="168"/>
        <end position="203"/>
    </location>
</feature>
<dbReference type="Pfam" id="PF24859">
    <property type="entry name" value="FdhE_central"/>
    <property type="match status" value="1"/>
</dbReference>
<keyword evidence="5" id="KW-1185">Reference proteome</keyword>
<dbReference type="PANTHER" id="PTHR37689">
    <property type="entry name" value="PROTEIN FDHE"/>
    <property type="match status" value="1"/>
</dbReference>
<dbReference type="PANTHER" id="PTHR37689:SF1">
    <property type="entry name" value="PROTEIN FDHE"/>
    <property type="match status" value="1"/>
</dbReference>
<evidence type="ECO:0000259" key="2">
    <source>
        <dbReference type="Pfam" id="PF24859"/>
    </source>
</evidence>
<proteinExistence type="predicted"/>
<dbReference type="InterPro" id="IPR056797">
    <property type="entry name" value="FdhE_central"/>
</dbReference>
<protein>
    <submittedName>
        <fullName evidence="4">Formate dehydrogenase accessory protein FdhE</fullName>
    </submittedName>
</protein>
<dbReference type="Proteomes" id="UP001310386">
    <property type="component" value="Unassembled WGS sequence"/>
</dbReference>
<dbReference type="RefSeq" id="WP_371753142.1">
    <property type="nucleotide sequence ID" value="NZ_JAYJLD010000005.1"/>
</dbReference>
<organism evidence="4 5">
    <name type="scientific">Ferviditalea candida</name>
    <dbReference type="NCBI Taxonomy" id="3108399"/>
    <lineage>
        <taxon>Bacteria</taxon>
        <taxon>Bacillati</taxon>
        <taxon>Bacillota</taxon>
        <taxon>Bacilli</taxon>
        <taxon>Bacillales</taxon>
        <taxon>Paenibacillaceae</taxon>
        <taxon>Ferviditalea</taxon>
    </lineage>
</organism>
<dbReference type="InterPro" id="IPR006452">
    <property type="entry name" value="Formate_DH_accessory"/>
</dbReference>
<dbReference type="InterPro" id="IPR056796">
    <property type="entry name" value="FdhE_C"/>
</dbReference>
<sequence length="277" mass="32536">MEMLATIESRWKRLKDKNKTIKSMADIHQDLMKEMIMYTPNFTPFPLSEDEIKAKWRNGDYLLDGLEDQVDLSFAVPLFRKLIDWSGLEKAKHSLKKLKKSVTDQEIRLVLAESLRNHDKPLWELSERYNVDIPLIAVLVQYSLLPTLDRYSRAWTRCPDLEEWGKGYCPVCGSHPILSEYRDSENFRFLRCGSCGCDWMFQRVMCANCHSTDHKNLDFLFVEEEKNKYRIDVCDGCKTYIKGVNVLEPQSYPLIYLEEMATLHLDLIAQEQGYQRC</sequence>
<feature type="domain" description="FdhE C-terminal" evidence="3">
    <location>
        <begin position="204"/>
        <end position="276"/>
    </location>
</feature>